<reference evidence="9" key="1">
    <citation type="submission" date="2022-07" db="EMBL/GenBank/DDBJ databases">
        <title>Genome Sequence of Leucocoprinus birnbaumii.</title>
        <authorList>
            <person name="Buettner E."/>
        </authorList>
    </citation>
    <scope>NUCLEOTIDE SEQUENCE</scope>
    <source>
        <strain evidence="9">VT141</strain>
    </source>
</reference>
<dbReference type="PANTHER" id="PTHR23063">
    <property type="entry name" value="PHOSPHOLIPID ACYLTRANSFERASE"/>
    <property type="match status" value="1"/>
</dbReference>
<keyword evidence="6" id="KW-0012">Acyltransferase</keyword>
<feature type="transmembrane region" description="Helical" evidence="8">
    <location>
        <begin position="37"/>
        <end position="59"/>
    </location>
</feature>
<comment type="caution">
    <text evidence="9">The sequence shown here is derived from an EMBL/GenBank/DDBJ whole genome shotgun (WGS) entry which is preliminary data.</text>
</comment>
<dbReference type="PANTHER" id="PTHR23063:SF60">
    <property type="entry name" value="LYSOPHOSPHATIDIC ACID:OLEOYL-COA ACYLTRANSFERASE 1"/>
    <property type="match status" value="1"/>
</dbReference>
<keyword evidence="4" id="KW-0443">Lipid metabolism</keyword>
<evidence type="ECO:0000256" key="2">
    <source>
        <dbReference type="ARBA" id="ARBA00022692"/>
    </source>
</evidence>
<evidence type="ECO:0000313" key="9">
    <source>
        <dbReference type="EMBL" id="KAJ3573875.1"/>
    </source>
</evidence>
<accession>A0AAD5W1W3</accession>
<keyword evidence="3 8" id="KW-1133">Transmembrane helix</keyword>
<evidence type="ECO:0000313" key="10">
    <source>
        <dbReference type="Proteomes" id="UP001213000"/>
    </source>
</evidence>
<dbReference type="AlphaFoldDB" id="A0AAD5W1W3"/>
<feature type="region of interest" description="Disordered" evidence="7">
    <location>
        <begin position="157"/>
        <end position="186"/>
    </location>
</feature>
<organism evidence="9 10">
    <name type="scientific">Leucocoprinus birnbaumii</name>
    <dbReference type="NCBI Taxonomy" id="56174"/>
    <lineage>
        <taxon>Eukaryota</taxon>
        <taxon>Fungi</taxon>
        <taxon>Dikarya</taxon>
        <taxon>Basidiomycota</taxon>
        <taxon>Agaricomycotina</taxon>
        <taxon>Agaricomycetes</taxon>
        <taxon>Agaricomycetidae</taxon>
        <taxon>Agaricales</taxon>
        <taxon>Agaricineae</taxon>
        <taxon>Agaricaceae</taxon>
        <taxon>Leucocoprinus</taxon>
    </lineage>
</organism>
<dbReference type="EMBL" id="JANIEX010000088">
    <property type="protein sequence ID" value="KAJ3573875.1"/>
    <property type="molecule type" value="Genomic_DNA"/>
</dbReference>
<feature type="transmembrane region" description="Helical" evidence="8">
    <location>
        <begin position="71"/>
        <end position="95"/>
    </location>
</feature>
<evidence type="ECO:0000256" key="7">
    <source>
        <dbReference type="SAM" id="MobiDB-lite"/>
    </source>
</evidence>
<evidence type="ECO:0008006" key="11">
    <source>
        <dbReference type="Google" id="ProtNLM"/>
    </source>
</evidence>
<dbReference type="Proteomes" id="UP001213000">
    <property type="component" value="Unassembled WGS sequence"/>
</dbReference>
<protein>
    <recommendedName>
        <fullName evidence="11">Phospholipid/glycerol acyltransferase domain-containing protein</fullName>
    </recommendedName>
</protein>
<keyword evidence="2 8" id="KW-0812">Transmembrane</keyword>
<name>A0AAD5W1W3_9AGAR</name>
<feature type="compositionally biased region" description="Polar residues" evidence="7">
    <location>
        <begin position="172"/>
        <end position="183"/>
    </location>
</feature>
<keyword evidence="1" id="KW-0808">Transferase</keyword>
<dbReference type="GO" id="GO:0016746">
    <property type="term" value="F:acyltransferase activity"/>
    <property type="evidence" value="ECO:0007669"/>
    <property type="project" value="UniProtKB-KW"/>
</dbReference>
<keyword evidence="5 8" id="KW-0472">Membrane</keyword>
<evidence type="ECO:0000256" key="8">
    <source>
        <dbReference type="SAM" id="Phobius"/>
    </source>
</evidence>
<evidence type="ECO:0000256" key="6">
    <source>
        <dbReference type="ARBA" id="ARBA00023315"/>
    </source>
</evidence>
<sequence>MEKFSAYRDPGTGIQPFSVPLPPASATDPLRAIIKGLGFILGVIRTTIVCLTALTYAVLVEIAPIPPLHRAITRHLTFLLAYLTLWTLGAIWIPVETITKKKTGRNVQRNEPWNPGAGDLIISNWASWIEILWLAARCNPVFILPVPESVLKFEDPTKRSTPITNKPGRATGTGSANIQSPQKHSAVPPVPIRGFRQVSLLQIICLAGRIPPFFSDSRAYSVEEIRRSAGRPVVVFPECTTSNGRGLLRFANVFKEEVPVKGYQVFIIYDPPTSYAPTLTRPVGTAGPAFLGPLAHIFQITSSVIPSTFSIRLLPPSESPGSQLFLASEHVKGGSGEDQLAESTASLISQIGRLKRTGLGWEDKASFLHYRDLKFV</sequence>
<dbReference type="GO" id="GO:0006629">
    <property type="term" value="P:lipid metabolic process"/>
    <property type="evidence" value="ECO:0007669"/>
    <property type="project" value="UniProtKB-KW"/>
</dbReference>
<evidence type="ECO:0000256" key="1">
    <source>
        <dbReference type="ARBA" id="ARBA00022679"/>
    </source>
</evidence>
<evidence type="ECO:0000256" key="4">
    <source>
        <dbReference type="ARBA" id="ARBA00023098"/>
    </source>
</evidence>
<evidence type="ECO:0000256" key="3">
    <source>
        <dbReference type="ARBA" id="ARBA00022989"/>
    </source>
</evidence>
<proteinExistence type="predicted"/>
<gene>
    <name evidence="9" type="ORF">NP233_g2151</name>
</gene>
<keyword evidence="10" id="KW-1185">Reference proteome</keyword>
<evidence type="ECO:0000256" key="5">
    <source>
        <dbReference type="ARBA" id="ARBA00023136"/>
    </source>
</evidence>